<dbReference type="RefSeq" id="WP_286001813.1">
    <property type="nucleotide sequence ID" value="NZ_CP127295.1"/>
</dbReference>
<organism evidence="2 3">
    <name type="scientific">Amycolatopsis mongoliensis</name>
    <dbReference type="NCBI Taxonomy" id="715475"/>
    <lineage>
        <taxon>Bacteria</taxon>
        <taxon>Bacillati</taxon>
        <taxon>Actinomycetota</taxon>
        <taxon>Actinomycetes</taxon>
        <taxon>Pseudonocardiales</taxon>
        <taxon>Pseudonocardiaceae</taxon>
        <taxon>Amycolatopsis</taxon>
    </lineage>
</organism>
<dbReference type="EMBL" id="CP127295">
    <property type="protein sequence ID" value="WIY05525.1"/>
    <property type="molecule type" value="Genomic_DNA"/>
</dbReference>
<dbReference type="Proteomes" id="UP001239397">
    <property type="component" value="Chromosome"/>
</dbReference>
<evidence type="ECO:0000256" key="1">
    <source>
        <dbReference type="SAM" id="MobiDB-lite"/>
    </source>
</evidence>
<evidence type="ECO:0000313" key="2">
    <source>
        <dbReference type="EMBL" id="WIY05525.1"/>
    </source>
</evidence>
<evidence type="ECO:0000313" key="3">
    <source>
        <dbReference type="Proteomes" id="UP001239397"/>
    </source>
</evidence>
<evidence type="ECO:0008006" key="4">
    <source>
        <dbReference type="Google" id="ProtNLM"/>
    </source>
</evidence>
<accession>A0A9Y2JVP9</accession>
<keyword evidence="3" id="KW-1185">Reference proteome</keyword>
<protein>
    <recommendedName>
        <fullName evidence="4">Transposase</fullName>
    </recommendedName>
</protein>
<feature type="region of interest" description="Disordered" evidence="1">
    <location>
        <begin position="96"/>
        <end position="119"/>
    </location>
</feature>
<gene>
    <name evidence="2" type="ORF">QRX60_17350</name>
</gene>
<sequence>MSWQATKTWKVSKDPDFIAKKTRILDLYDHPPADGRVICVDEFGPLNLQPRPGRGWFPRGRPARLRATYTRTGGVRHMFAALDLATGQMFYRFRDRNAGRSSSTSANSCTDVSRPGSST</sequence>
<name>A0A9Y2JVP9_9PSEU</name>
<feature type="compositionally biased region" description="Polar residues" evidence="1">
    <location>
        <begin position="99"/>
        <end position="119"/>
    </location>
</feature>
<reference evidence="2 3" key="1">
    <citation type="submission" date="2023-06" db="EMBL/GenBank/DDBJ databases">
        <authorList>
            <person name="Oyuntsetseg B."/>
            <person name="Kim S.B."/>
        </authorList>
    </citation>
    <scope>NUCLEOTIDE SEQUENCE [LARGE SCALE GENOMIC DNA]</scope>
    <source>
        <strain evidence="2 3">4-36</strain>
    </source>
</reference>
<proteinExistence type="predicted"/>
<dbReference type="KEGG" id="amog:QRX60_17350"/>
<dbReference type="AlphaFoldDB" id="A0A9Y2JVP9"/>